<organism evidence="2 3">
    <name type="scientific">Steinernema glaseri</name>
    <dbReference type="NCBI Taxonomy" id="37863"/>
    <lineage>
        <taxon>Eukaryota</taxon>
        <taxon>Metazoa</taxon>
        <taxon>Ecdysozoa</taxon>
        <taxon>Nematoda</taxon>
        <taxon>Chromadorea</taxon>
        <taxon>Rhabditida</taxon>
        <taxon>Tylenchina</taxon>
        <taxon>Panagrolaimomorpha</taxon>
        <taxon>Strongyloidoidea</taxon>
        <taxon>Steinernematidae</taxon>
        <taxon>Steinernema</taxon>
    </lineage>
</organism>
<keyword evidence="1" id="KW-0812">Transmembrane</keyword>
<feature type="transmembrane region" description="Helical" evidence="1">
    <location>
        <begin position="20"/>
        <end position="39"/>
    </location>
</feature>
<dbReference type="Proteomes" id="UP000095287">
    <property type="component" value="Unplaced"/>
</dbReference>
<name>A0A1I8AWW6_9BILA</name>
<proteinExistence type="predicted"/>
<evidence type="ECO:0000313" key="3">
    <source>
        <dbReference type="WBParaSite" id="L893_g9909.t1"/>
    </source>
</evidence>
<dbReference type="AlphaFoldDB" id="A0A1I8AWW6"/>
<protein>
    <submittedName>
        <fullName evidence="3">Small integral membrane protein 24</fullName>
    </submittedName>
</protein>
<keyword evidence="1" id="KW-1133">Transmembrane helix</keyword>
<evidence type="ECO:0000256" key="1">
    <source>
        <dbReference type="SAM" id="Phobius"/>
    </source>
</evidence>
<dbReference type="WBParaSite" id="L893_g9909.t1">
    <property type="protein sequence ID" value="L893_g9909.t1"/>
    <property type="gene ID" value="L893_g9909"/>
</dbReference>
<reference evidence="3" key="1">
    <citation type="submission" date="2016-11" db="UniProtKB">
        <authorList>
            <consortium name="WormBaseParasite"/>
        </authorList>
    </citation>
    <scope>IDENTIFICATION</scope>
</reference>
<sequence length="66" mass="7388">MLPKFVDDVKDNEFYANASIFVVMALMCLLCLIGTWFLATVCNCYKYLKGLAAEDPAETALMLEKS</sequence>
<keyword evidence="2" id="KW-1185">Reference proteome</keyword>
<keyword evidence="1" id="KW-0472">Membrane</keyword>
<evidence type="ECO:0000313" key="2">
    <source>
        <dbReference type="Proteomes" id="UP000095287"/>
    </source>
</evidence>
<accession>A0A1I8AWW6</accession>